<comment type="caution">
    <text evidence="1">The sequence shown here is derived from an EMBL/GenBank/DDBJ whole genome shotgun (WGS) entry which is preliminary data.</text>
</comment>
<dbReference type="AlphaFoldDB" id="A0A9D4LRF1"/>
<reference evidence="1" key="2">
    <citation type="submission" date="2020-11" db="EMBL/GenBank/DDBJ databases">
        <authorList>
            <person name="McCartney M.A."/>
            <person name="Auch B."/>
            <person name="Kono T."/>
            <person name="Mallez S."/>
            <person name="Becker A."/>
            <person name="Gohl D.M."/>
            <person name="Silverstein K.A.T."/>
            <person name="Koren S."/>
            <person name="Bechman K.B."/>
            <person name="Herman A."/>
            <person name="Abrahante J.E."/>
            <person name="Garbe J."/>
        </authorList>
    </citation>
    <scope>NUCLEOTIDE SEQUENCE</scope>
    <source>
        <strain evidence="1">Duluth1</strain>
        <tissue evidence="1">Whole animal</tissue>
    </source>
</reference>
<dbReference type="Proteomes" id="UP000828390">
    <property type="component" value="Unassembled WGS sequence"/>
</dbReference>
<proteinExistence type="predicted"/>
<evidence type="ECO:0000313" key="1">
    <source>
        <dbReference type="EMBL" id="KAH3861506.1"/>
    </source>
</evidence>
<gene>
    <name evidence="1" type="ORF">DPMN_024436</name>
</gene>
<organism evidence="1 2">
    <name type="scientific">Dreissena polymorpha</name>
    <name type="common">Zebra mussel</name>
    <name type="synonym">Mytilus polymorpha</name>
    <dbReference type="NCBI Taxonomy" id="45954"/>
    <lineage>
        <taxon>Eukaryota</taxon>
        <taxon>Metazoa</taxon>
        <taxon>Spiralia</taxon>
        <taxon>Lophotrochozoa</taxon>
        <taxon>Mollusca</taxon>
        <taxon>Bivalvia</taxon>
        <taxon>Autobranchia</taxon>
        <taxon>Heteroconchia</taxon>
        <taxon>Euheterodonta</taxon>
        <taxon>Imparidentia</taxon>
        <taxon>Neoheterodontei</taxon>
        <taxon>Myida</taxon>
        <taxon>Dreissenoidea</taxon>
        <taxon>Dreissenidae</taxon>
        <taxon>Dreissena</taxon>
    </lineage>
</organism>
<sequence>MTFAEICKAYISYIAGTYSNAVIVFDGYLSGPTTKDTAHIRRTHGVVGPKVYFTKCTPLASRKEKFLSIPENKQNVHVGNRIRRTRISLCSRCP</sequence>
<evidence type="ECO:0000313" key="2">
    <source>
        <dbReference type="Proteomes" id="UP000828390"/>
    </source>
</evidence>
<reference evidence="1" key="1">
    <citation type="journal article" date="2019" name="bioRxiv">
        <title>The Genome of the Zebra Mussel, Dreissena polymorpha: A Resource for Invasive Species Research.</title>
        <authorList>
            <person name="McCartney M.A."/>
            <person name="Auch B."/>
            <person name="Kono T."/>
            <person name="Mallez S."/>
            <person name="Zhang Y."/>
            <person name="Obille A."/>
            <person name="Becker A."/>
            <person name="Abrahante J.E."/>
            <person name="Garbe J."/>
            <person name="Badalamenti J.P."/>
            <person name="Herman A."/>
            <person name="Mangelson H."/>
            <person name="Liachko I."/>
            <person name="Sullivan S."/>
            <person name="Sone E.D."/>
            <person name="Koren S."/>
            <person name="Silverstein K.A.T."/>
            <person name="Beckman K.B."/>
            <person name="Gohl D.M."/>
        </authorList>
    </citation>
    <scope>NUCLEOTIDE SEQUENCE</scope>
    <source>
        <strain evidence="1">Duluth1</strain>
        <tissue evidence="1">Whole animal</tissue>
    </source>
</reference>
<protein>
    <submittedName>
        <fullName evidence="1">Uncharacterized protein</fullName>
    </submittedName>
</protein>
<name>A0A9D4LRF1_DREPO</name>
<accession>A0A9D4LRF1</accession>
<keyword evidence="2" id="KW-1185">Reference proteome</keyword>
<dbReference type="EMBL" id="JAIWYP010000002">
    <property type="protein sequence ID" value="KAH3861506.1"/>
    <property type="molecule type" value="Genomic_DNA"/>
</dbReference>